<dbReference type="AlphaFoldDB" id="X1JVT6"/>
<accession>X1JVT6</accession>
<comment type="caution">
    <text evidence="1">The sequence shown here is derived from an EMBL/GenBank/DDBJ whole genome shotgun (WGS) entry which is preliminary data.</text>
</comment>
<organism evidence="1">
    <name type="scientific">marine sediment metagenome</name>
    <dbReference type="NCBI Taxonomy" id="412755"/>
    <lineage>
        <taxon>unclassified sequences</taxon>
        <taxon>metagenomes</taxon>
        <taxon>ecological metagenomes</taxon>
    </lineage>
</organism>
<feature type="non-terminal residue" evidence="1">
    <location>
        <position position="1"/>
    </location>
</feature>
<gene>
    <name evidence="1" type="ORF">S03H2_61288</name>
</gene>
<sequence>TCRIRPWKEKVDVLKNFQIVEAMYDEAAELGIIPLKNPLDGIETDIKIAKVVNNVQGTSYKDSK</sequence>
<evidence type="ECO:0000313" key="1">
    <source>
        <dbReference type="EMBL" id="GAH82379.1"/>
    </source>
</evidence>
<name>X1JVT6_9ZZZZ</name>
<protein>
    <submittedName>
        <fullName evidence="1">Uncharacterized protein</fullName>
    </submittedName>
</protein>
<dbReference type="EMBL" id="BARU01039555">
    <property type="protein sequence ID" value="GAH82379.1"/>
    <property type="molecule type" value="Genomic_DNA"/>
</dbReference>
<proteinExistence type="predicted"/>
<reference evidence="1" key="1">
    <citation type="journal article" date="2014" name="Front. Microbiol.">
        <title>High frequency of phylogenetically diverse reductive dehalogenase-homologous genes in deep subseafloor sedimentary metagenomes.</title>
        <authorList>
            <person name="Kawai M."/>
            <person name="Futagami T."/>
            <person name="Toyoda A."/>
            <person name="Takaki Y."/>
            <person name="Nishi S."/>
            <person name="Hori S."/>
            <person name="Arai W."/>
            <person name="Tsubouchi T."/>
            <person name="Morono Y."/>
            <person name="Uchiyama I."/>
            <person name="Ito T."/>
            <person name="Fujiyama A."/>
            <person name="Inagaki F."/>
            <person name="Takami H."/>
        </authorList>
    </citation>
    <scope>NUCLEOTIDE SEQUENCE</scope>
    <source>
        <strain evidence="1">Expedition CK06-06</strain>
    </source>
</reference>